<dbReference type="InterPro" id="IPR003439">
    <property type="entry name" value="ABC_transporter-like_ATP-bd"/>
</dbReference>
<evidence type="ECO:0000259" key="19">
    <source>
        <dbReference type="PROSITE" id="PS50893"/>
    </source>
</evidence>
<feature type="transmembrane region" description="Helical" evidence="18">
    <location>
        <begin position="276"/>
        <end position="295"/>
    </location>
</feature>
<evidence type="ECO:0000256" key="6">
    <source>
        <dbReference type="ARBA" id="ARBA00022741"/>
    </source>
</evidence>
<dbReference type="Gene3D" id="3.40.50.300">
    <property type="entry name" value="P-loop containing nucleotide triphosphate hydrolases"/>
    <property type="match status" value="1"/>
</dbReference>
<evidence type="ECO:0000256" key="4">
    <source>
        <dbReference type="ARBA" id="ARBA00022538"/>
    </source>
</evidence>
<dbReference type="InterPro" id="IPR017871">
    <property type="entry name" value="ABC_transporter-like_CS"/>
</dbReference>
<dbReference type="Gene3D" id="1.20.1560.10">
    <property type="entry name" value="ABC transporter type 1, transmembrane domain"/>
    <property type="match status" value="1"/>
</dbReference>
<evidence type="ECO:0000256" key="8">
    <source>
        <dbReference type="ARBA" id="ARBA00022840"/>
    </source>
</evidence>
<reference evidence="22" key="1">
    <citation type="submission" date="2024-02" db="UniProtKB">
        <authorList>
            <consortium name="WormBaseParasite"/>
        </authorList>
    </citation>
    <scope>IDENTIFICATION</scope>
</reference>
<evidence type="ECO:0000313" key="22">
    <source>
        <dbReference type="WBParaSite" id="MBELARI_LOCUS6335"/>
    </source>
</evidence>
<evidence type="ECO:0000256" key="15">
    <source>
        <dbReference type="ARBA" id="ARBA00040439"/>
    </source>
</evidence>
<dbReference type="Proteomes" id="UP000887575">
    <property type="component" value="Unassembled WGS sequence"/>
</dbReference>
<dbReference type="GO" id="GO:0005524">
    <property type="term" value="F:ATP binding"/>
    <property type="evidence" value="ECO:0007669"/>
    <property type="project" value="UniProtKB-KW"/>
</dbReference>
<dbReference type="PANTHER" id="PTHR43394:SF17">
    <property type="entry name" value="MITOCHONDRIAL POTASSIUM CHANNEL ATP-BINDING SUBUNIT"/>
    <property type="match status" value="1"/>
</dbReference>
<proteinExistence type="inferred from homology"/>
<dbReference type="FunFam" id="3.40.50.300:FF:000403">
    <property type="entry name" value="ATP-binding cassette sub-family B member 8, mitochondrial"/>
    <property type="match status" value="1"/>
</dbReference>
<dbReference type="InterPro" id="IPR027417">
    <property type="entry name" value="P-loop_NTPase"/>
</dbReference>
<keyword evidence="8" id="KW-0067">ATP-binding</keyword>
<organism evidence="21 22">
    <name type="scientific">Mesorhabditis belari</name>
    <dbReference type="NCBI Taxonomy" id="2138241"/>
    <lineage>
        <taxon>Eukaryota</taxon>
        <taxon>Metazoa</taxon>
        <taxon>Ecdysozoa</taxon>
        <taxon>Nematoda</taxon>
        <taxon>Chromadorea</taxon>
        <taxon>Rhabditida</taxon>
        <taxon>Rhabditina</taxon>
        <taxon>Rhabditomorpha</taxon>
        <taxon>Rhabditoidea</taxon>
        <taxon>Rhabditidae</taxon>
        <taxon>Mesorhabditinae</taxon>
        <taxon>Mesorhabditis</taxon>
    </lineage>
</organism>
<feature type="transmembrane region" description="Helical" evidence="18">
    <location>
        <begin position="178"/>
        <end position="199"/>
    </location>
</feature>
<dbReference type="InterPro" id="IPR011527">
    <property type="entry name" value="ABC1_TM_dom"/>
</dbReference>
<keyword evidence="11 18" id="KW-1133">Transmembrane helix</keyword>
<evidence type="ECO:0000256" key="14">
    <source>
        <dbReference type="ARBA" id="ARBA00023136"/>
    </source>
</evidence>
<evidence type="ECO:0000313" key="21">
    <source>
        <dbReference type="Proteomes" id="UP000887575"/>
    </source>
</evidence>
<keyword evidence="4" id="KW-0633">Potassium transport</keyword>
<evidence type="ECO:0000256" key="3">
    <source>
        <dbReference type="ARBA" id="ARBA00022448"/>
    </source>
</evidence>
<keyword evidence="13" id="KW-0496">Mitochondrion</keyword>
<comment type="similarity">
    <text evidence="2">Belongs to the ABC transporter superfamily. ABCB family. Multidrug resistance exporter (TC 3.A.1.201) subfamily.</text>
</comment>
<dbReference type="InterPro" id="IPR036640">
    <property type="entry name" value="ABC1_TM_sf"/>
</dbReference>
<dbReference type="InterPro" id="IPR003593">
    <property type="entry name" value="AAA+_ATPase"/>
</dbReference>
<dbReference type="FunFam" id="1.20.1560.10:FF:000016">
    <property type="entry name" value="ATP-binding cassette sub-family B member 8, mitochondrial"/>
    <property type="match status" value="1"/>
</dbReference>
<dbReference type="Pfam" id="PF00664">
    <property type="entry name" value="ABC_membrane"/>
    <property type="match status" value="1"/>
</dbReference>
<dbReference type="PROSITE" id="PS50893">
    <property type="entry name" value="ABC_TRANSPORTER_2"/>
    <property type="match status" value="1"/>
</dbReference>
<keyword evidence="5 18" id="KW-0812">Transmembrane</keyword>
<protein>
    <recommendedName>
        <fullName evidence="15">Mitochondrial potassium channel ATP-binding subunit</fullName>
    </recommendedName>
    <alternativeName>
        <fullName evidence="17">ATP-binding cassette sub-family B member 8, mitochondrial</fullName>
    </alternativeName>
    <alternativeName>
        <fullName evidence="16">Mitochondrial sulfonylurea-receptor</fullName>
    </alternativeName>
</protein>
<keyword evidence="12" id="KW-0406">Ion transport</keyword>
<sequence length="693" mass="75712">MLHSFSLFRQVSSLHKGSTNFRLLSNLQKNGFNSSAIDKLIPFRQKLSTWLKQDSSKAKLLSFRLSGLGLSLLAVPTLRRIECKSANTLNRRAEHIKREKLAEVEPGLALSDLWALMKPYLGWFLLAVVSAVATAMLNVEIPLRLGELINSIAGIIREQGAGHAIDIGVIQPAATRLVSLYVIQAALTFCYITFLSIMGERMAADLRVKLFDRLLHLDMAFYDAQKTGELSSRLSLDVHEFKSSFKLTVSQGLKTLVQVAGCFVSLIRLSPKMTGLTMAAVPIVILVGSICGALLRSLSRRAQAQQAIASSVADEAFGNIRTVRSFAMEQQESTLFKQEVIRGAAMQEQLGMGIGVFQAGTNLFLNGVVLGVLYGGSQLLSTGDMSPGGLMSFLVTAQTIQKSLSQLSIVMGTSLKGWTAAARVFQFANLVPGIQNSEGICIPHHSFVPDIHFENVNFVYPTRPGHVVFHELNLTIPAGKVVALCGPSGEGKSTITSLLERFYEPHSGRVTLGGKDLRELNTEWLRSKVIGLISQEPVLFHTSILENIRYGRPEATDEEVREAARLANADEFVSNFPHGYQTIVGERGTQLSGGQKQRVAIARALLKSPPVLILDEATSALDVESERLVRDALDRAISGRTVLVIAHRLSTIQNADIICVIKNGGVAEQGNHRELMRRKGLYYALVQAQSTND</sequence>
<evidence type="ECO:0000256" key="16">
    <source>
        <dbReference type="ARBA" id="ARBA00041416"/>
    </source>
</evidence>
<feature type="domain" description="ABC transmembrane type-1" evidence="20">
    <location>
        <begin position="125"/>
        <end position="416"/>
    </location>
</feature>
<keyword evidence="21" id="KW-1185">Reference proteome</keyword>
<evidence type="ECO:0000259" key="20">
    <source>
        <dbReference type="PROSITE" id="PS50929"/>
    </source>
</evidence>
<evidence type="ECO:0000256" key="7">
    <source>
        <dbReference type="ARBA" id="ARBA00022792"/>
    </source>
</evidence>
<keyword evidence="6" id="KW-0547">Nucleotide-binding</keyword>
<name>A0AAF3FI76_9BILA</name>
<evidence type="ECO:0000256" key="1">
    <source>
        <dbReference type="ARBA" id="ARBA00004448"/>
    </source>
</evidence>
<dbReference type="SUPFAM" id="SSF90123">
    <property type="entry name" value="ABC transporter transmembrane region"/>
    <property type="match status" value="1"/>
</dbReference>
<evidence type="ECO:0000256" key="9">
    <source>
        <dbReference type="ARBA" id="ARBA00022946"/>
    </source>
</evidence>
<evidence type="ECO:0000256" key="2">
    <source>
        <dbReference type="ARBA" id="ARBA00007577"/>
    </source>
</evidence>
<accession>A0AAF3FI76</accession>
<dbReference type="CDD" id="cd18574">
    <property type="entry name" value="ABC_6TM_ABCB8_like"/>
    <property type="match status" value="1"/>
</dbReference>
<evidence type="ECO:0000256" key="10">
    <source>
        <dbReference type="ARBA" id="ARBA00022958"/>
    </source>
</evidence>
<dbReference type="CDD" id="cd03249">
    <property type="entry name" value="ABC_MTABC3_MDL1_MDL2"/>
    <property type="match status" value="1"/>
</dbReference>
<dbReference type="InterPro" id="IPR039421">
    <property type="entry name" value="Type_1_exporter"/>
</dbReference>
<evidence type="ECO:0000256" key="11">
    <source>
        <dbReference type="ARBA" id="ARBA00022989"/>
    </source>
</evidence>
<evidence type="ECO:0000256" key="12">
    <source>
        <dbReference type="ARBA" id="ARBA00023065"/>
    </source>
</evidence>
<dbReference type="WBParaSite" id="MBELARI_LOCUS6335">
    <property type="protein sequence ID" value="MBELARI_LOCUS6335"/>
    <property type="gene ID" value="MBELARI_LOCUS6335"/>
</dbReference>
<evidence type="ECO:0000256" key="18">
    <source>
        <dbReference type="SAM" id="Phobius"/>
    </source>
</evidence>
<dbReference type="GO" id="GO:0015421">
    <property type="term" value="F:ABC-type oligopeptide transporter activity"/>
    <property type="evidence" value="ECO:0007669"/>
    <property type="project" value="TreeGrafter"/>
</dbReference>
<feature type="transmembrane region" description="Helical" evidence="18">
    <location>
        <begin position="120"/>
        <end position="139"/>
    </location>
</feature>
<comment type="subcellular location">
    <subcellularLocation>
        <location evidence="1">Mitochondrion inner membrane</location>
        <topology evidence="1">Multi-pass membrane protein</topology>
    </subcellularLocation>
</comment>
<keyword evidence="14 18" id="KW-0472">Membrane</keyword>
<keyword evidence="9" id="KW-0809">Transit peptide</keyword>
<dbReference type="Pfam" id="PF00005">
    <property type="entry name" value="ABC_tran"/>
    <property type="match status" value="1"/>
</dbReference>
<dbReference type="GO" id="GO:0005743">
    <property type="term" value="C:mitochondrial inner membrane"/>
    <property type="evidence" value="ECO:0007669"/>
    <property type="project" value="UniProtKB-SubCell"/>
</dbReference>
<dbReference type="SUPFAM" id="SSF52540">
    <property type="entry name" value="P-loop containing nucleoside triphosphate hydrolases"/>
    <property type="match status" value="1"/>
</dbReference>
<dbReference type="SMART" id="SM00382">
    <property type="entry name" value="AAA"/>
    <property type="match status" value="1"/>
</dbReference>
<keyword evidence="7" id="KW-0999">Mitochondrion inner membrane</keyword>
<evidence type="ECO:0000256" key="17">
    <source>
        <dbReference type="ARBA" id="ARBA00042968"/>
    </source>
</evidence>
<dbReference type="PROSITE" id="PS50929">
    <property type="entry name" value="ABC_TM1F"/>
    <property type="match status" value="1"/>
</dbReference>
<keyword evidence="10" id="KW-0630">Potassium</keyword>
<evidence type="ECO:0000256" key="5">
    <source>
        <dbReference type="ARBA" id="ARBA00022692"/>
    </source>
</evidence>
<dbReference type="PANTHER" id="PTHR43394">
    <property type="entry name" value="ATP-DEPENDENT PERMEASE MDL1, MITOCHONDRIAL"/>
    <property type="match status" value="1"/>
</dbReference>
<dbReference type="GO" id="GO:0006813">
    <property type="term" value="P:potassium ion transport"/>
    <property type="evidence" value="ECO:0007669"/>
    <property type="project" value="UniProtKB-KW"/>
</dbReference>
<dbReference type="GO" id="GO:0016887">
    <property type="term" value="F:ATP hydrolysis activity"/>
    <property type="evidence" value="ECO:0007669"/>
    <property type="project" value="InterPro"/>
</dbReference>
<dbReference type="GO" id="GO:0090374">
    <property type="term" value="P:oligopeptide export from mitochondrion"/>
    <property type="evidence" value="ECO:0007669"/>
    <property type="project" value="TreeGrafter"/>
</dbReference>
<dbReference type="PROSITE" id="PS00211">
    <property type="entry name" value="ABC_TRANSPORTER_1"/>
    <property type="match status" value="1"/>
</dbReference>
<keyword evidence="3" id="KW-0813">Transport</keyword>
<dbReference type="AlphaFoldDB" id="A0AAF3FI76"/>
<feature type="domain" description="ABC transporter" evidence="19">
    <location>
        <begin position="451"/>
        <end position="688"/>
    </location>
</feature>
<evidence type="ECO:0000256" key="13">
    <source>
        <dbReference type="ARBA" id="ARBA00023128"/>
    </source>
</evidence>